<dbReference type="HOGENOM" id="CLU_009475_3_1_5"/>
<gene>
    <name evidence="8" type="ordered locus">Plav_1394</name>
</gene>
<dbReference type="Pfam" id="PF02687">
    <property type="entry name" value="FtsX"/>
    <property type="match status" value="2"/>
</dbReference>
<dbReference type="EMBL" id="CP000774">
    <property type="protein sequence ID" value="ABS63014.1"/>
    <property type="molecule type" value="Genomic_DNA"/>
</dbReference>
<sequence>MGGMRMKSGEASFALAARLARRELRGGLKGFRVFIACLALGVAAIAGVGSVSAALTRGLAEGGQEILGGDISIRLMHRHATPEERAFIEEGNRVSVSAEMRAMARSADEAAARSQTLVELKAVDGVYPLYGEMELSPEMPVADALAIRDGRPGLIVEPNLLTRLNVEPGDLVRIGDAEFELRAAIAREPDRVSDGFALGPRAMIAEEALPSTGLVQPGSLVNYHYRVRLPDNARSPADIAAWVETLNERFPDAGWRVQDRSDSAPGVRRFVERVALFLSLVGLTALVVGGVGVANAVKSYLDGKRTVIATFKCLGAPGPLIFRLYLMQVMALAAVGILIGLVIGGAAPFIVEAVAGDMIPIPADLGLYWGPLLLAAAYGVLTALAFAIWPLARAREVPATSLFRDLIAPARRFPHPFYVAATAGALLALAGLAVALAEERLFALYFVAAAAGVFILLWGAANGIMALAARSPRVRSAELRLALANIHRPGAPTPAVVLSLGLGLTLLVTISLINGNLTGEISGELPDRAPAFFFVDIQPDQVDGLEALVTGTEGVTAFNRVPMLRGRIAAVNGVPSEQLTVASEAQWALRGDRGLTYAAEMPDGSKLVRGSWWAEDYAGPPLVSFSEELAQGFGVDIGDTITVNVLGREISATLANTREIDWSSLGINFVLVFSPGMLSSAPHTVLATVDMEGGPAAEEALEREVTAQFPSITSVRVREALEAVNSLLENFAMAVRATGGVTLAAGILVLAGAMAAGFRSRVRDAVILKVLGATRGRILGIYVREYAALGFATALIAGLAGTSAAYVVVTMVMEMPWRFLPGTVALTVLGATLVTVALGLLGTWRALSVPSASVLRAD</sequence>
<feature type="domain" description="ABC3 transporter permease C-terminal" evidence="7">
    <location>
        <begin position="281"/>
        <end position="396"/>
    </location>
</feature>
<dbReference type="KEGG" id="pla:Plav_1394"/>
<feature type="transmembrane region" description="Helical" evidence="6">
    <location>
        <begin position="786"/>
        <end position="813"/>
    </location>
</feature>
<reference evidence="8 9" key="1">
    <citation type="journal article" date="2011" name="Stand. Genomic Sci.">
        <title>Complete genome sequence of Parvibaculum lavamentivorans type strain (DS-1(T)).</title>
        <authorList>
            <person name="Schleheck D."/>
            <person name="Weiss M."/>
            <person name="Pitluck S."/>
            <person name="Bruce D."/>
            <person name="Land M.L."/>
            <person name="Han S."/>
            <person name="Saunders E."/>
            <person name="Tapia R."/>
            <person name="Detter C."/>
            <person name="Brettin T."/>
            <person name="Han J."/>
            <person name="Woyke T."/>
            <person name="Goodwin L."/>
            <person name="Pennacchio L."/>
            <person name="Nolan M."/>
            <person name="Cook A.M."/>
            <person name="Kjelleberg S."/>
            <person name="Thomas T."/>
        </authorList>
    </citation>
    <scope>NUCLEOTIDE SEQUENCE [LARGE SCALE GENOMIC DNA]</scope>
    <source>
        <strain evidence="9">DS-1 / DSM 13023 / NCIMB 13966</strain>
    </source>
</reference>
<feature type="transmembrane region" description="Helical" evidence="6">
    <location>
        <begin position="442"/>
        <end position="469"/>
    </location>
</feature>
<name>A7HSY1_PARL1</name>
<comment type="subcellular location">
    <subcellularLocation>
        <location evidence="1">Cell membrane</location>
        <topology evidence="1">Multi-pass membrane protein</topology>
    </subcellularLocation>
</comment>
<keyword evidence="4 6" id="KW-1133">Transmembrane helix</keyword>
<dbReference type="InterPro" id="IPR003838">
    <property type="entry name" value="ABC3_permease_C"/>
</dbReference>
<dbReference type="PANTHER" id="PTHR30287:SF1">
    <property type="entry name" value="INNER MEMBRANE PROTEIN"/>
    <property type="match status" value="1"/>
</dbReference>
<evidence type="ECO:0000256" key="6">
    <source>
        <dbReference type="SAM" id="Phobius"/>
    </source>
</evidence>
<feature type="transmembrane region" description="Helical" evidence="6">
    <location>
        <begin position="819"/>
        <end position="841"/>
    </location>
</feature>
<feature type="transmembrane region" description="Helical" evidence="6">
    <location>
        <begin position="371"/>
        <end position="392"/>
    </location>
</feature>
<keyword evidence="9" id="KW-1185">Reference proteome</keyword>
<keyword evidence="5 6" id="KW-0472">Membrane</keyword>
<evidence type="ECO:0000256" key="3">
    <source>
        <dbReference type="ARBA" id="ARBA00022692"/>
    </source>
</evidence>
<dbReference type="STRING" id="402881.Plav_1394"/>
<feature type="transmembrane region" description="Helical" evidence="6">
    <location>
        <begin position="737"/>
        <end position="758"/>
    </location>
</feature>
<dbReference type="GO" id="GO:0005886">
    <property type="term" value="C:plasma membrane"/>
    <property type="evidence" value="ECO:0007669"/>
    <property type="project" value="UniProtKB-SubCell"/>
</dbReference>
<keyword evidence="3 6" id="KW-0812">Transmembrane</keyword>
<evidence type="ECO:0000256" key="2">
    <source>
        <dbReference type="ARBA" id="ARBA00022475"/>
    </source>
</evidence>
<dbReference type="AlphaFoldDB" id="A7HSY1"/>
<evidence type="ECO:0000259" key="7">
    <source>
        <dbReference type="Pfam" id="PF02687"/>
    </source>
</evidence>
<dbReference type="eggNOG" id="COG3127">
    <property type="taxonomic scope" value="Bacteria"/>
</dbReference>
<evidence type="ECO:0000256" key="5">
    <source>
        <dbReference type="ARBA" id="ARBA00023136"/>
    </source>
</evidence>
<dbReference type="Proteomes" id="UP000006377">
    <property type="component" value="Chromosome"/>
</dbReference>
<accession>A7HSY1</accession>
<evidence type="ECO:0000313" key="9">
    <source>
        <dbReference type="Proteomes" id="UP000006377"/>
    </source>
</evidence>
<proteinExistence type="predicted"/>
<evidence type="ECO:0000313" key="8">
    <source>
        <dbReference type="EMBL" id="ABS63014.1"/>
    </source>
</evidence>
<evidence type="ECO:0000256" key="1">
    <source>
        <dbReference type="ARBA" id="ARBA00004651"/>
    </source>
</evidence>
<evidence type="ECO:0000256" key="4">
    <source>
        <dbReference type="ARBA" id="ARBA00022989"/>
    </source>
</evidence>
<protein>
    <recommendedName>
        <fullName evidence="7">ABC3 transporter permease C-terminal domain-containing protein</fullName>
    </recommendedName>
</protein>
<keyword evidence="2" id="KW-1003">Cell membrane</keyword>
<feature type="transmembrane region" description="Helical" evidence="6">
    <location>
        <begin position="413"/>
        <end position="436"/>
    </location>
</feature>
<dbReference type="PANTHER" id="PTHR30287">
    <property type="entry name" value="MEMBRANE COMPONENT OF PREDICTED ABC SUPERFAMILY METABOLITE UPTAKE TRANSPORTER"/>
    <property type="match status" value="1"/>
</dbReference>
<organism evidence="8 9">
    <name type="scientific">Parvibaculum lavamentivorans (strain DS-1 / DSM 13023 / NCIMB 13966)</name>
    <dbReference type="NCBI Taxonomy" id="402881"/>
    <lineage>
        <taxon>Bacteria</taxon>
        <taxon>Pseudomonadati</taxon>
        <taxon>Pseudomonadota</taxon>
        <taxon>Alphaproteobacteria</taxon>
        <taxon>Hyphomicrobiales</taxon>
        <taxon>Parvibaculaceae</taxon>
        <taxon>Parvibaculum</taxon>
    </lineage>
</organism>
<dbReference type="OrthoDB" id="9775544at2"/>
<feature type="transmembrane region" description="Helical" evidence="6">
    <location>
        <begin position="329"/>
        <end position="351"/>
    </location>
</feature>
<feature type="transmembrane region" description="Helical" evidence="6">
    <location>
        <begin position="274"/>
        <end position="297"/>
    </location>
</feature>
<feature type="transmembrane region" description="Helical" evidence="6">
    <location>
        <begin position="490"/>
        <end position="513"/>
    </location>
</feature>
<dbReference type="InterPro" id="IPR038766">
    <property type="entry name" value="Membrane_comp_ABC_pdt"/>
</dbReference>
<feature type="domain" description="ABC3 transporter permease C-terminal" evidence="7">
    <location>
        <begin position="740"/>
        <end position="848"/>
    </location>
</feature>